<protein>
    <submittedName>
        <fullName evidence="8">Endoribonuclease YbeY</fullName>
        <ecNumber evidence="8">3.1.-.-</ecNumber>
    </submittedName>
</protein>
<dbReference type="GO" id="GO:0046872">
    <property type="term" value="F:metal ion binding"/>
    <property type="evidence" value="ECO:0007669"/>
    <property type="project" value="UniProtKB-KW"/>
</dbReference>
<evidence type="ECO:0000256" key="6">
    <source>
        <dbReference type="ARBA" id="ARBA00022801"/>
    </source>
</evidence>
<dbReference type="Gene3D" id="3.40.390.30">
    <property type="entry name" value="Metalloproteases ('zincins'), catalytic domain"/>
    <property type="match status" value="1"/>
</dbReference>
<comment type="cofactor">
    <cofactor evidence="1">
        <name>Zn(2+)</name>
        <dbReference type="ChEBI" id="CHEBI:29105"/>
    </cofactor>
</comment>
<accession>A0A1J5Q0L9</accession>
<organism evidence="8">
    <name type="scientific">mine drainage metagenome</name>
    <dbReference type="NCBI Taxonomy" id="410659"/>
    <lineage>
        <taxon>unclassified sequences</taxon>
        <taxon>metagenomes</taxon>
        <taxon>ecological metagenomes</taxon>
    </lineage>
</organism>
<evidence type="ECO:0000256" key="3">
    <source>
        <dbReference type="ARBA" id="ARBA00022722"/>
    </source>
</evidence>
<dbReference type="GO" id="GO:0006364">
    <property type="term" value="P:rRNA processing"/>
    <property type="evidence" value="ECO:0007669"/>
    <property type="project" value="InterPro"/>
</dbReference>
<dbReference type="NCBIfam" id="TIGR00043">
    <property type="entry name" value="rRNA maturation RNase YbeY"/>
    <property type="match status" value="1"/>
</dbReference>
<dbReference type="PANTHER" id="PTHR46986:SF1">
    <property type="entry name" value="ENDORIBONUCLEASE YBEY, CHLOROPLASTIC"/>
    <property type="match status" value="1"/>
</dbReference>
<evidence type="ECO:0000256" key="1">
    <source>
        <dbReference type="ARBA" id="ARBA00001947"/>
    </source>
</evidence>
<evidence type="ECO:0000256" key="7">
    <source>
        <dbReference type="ARBA" id="ARBA00022833"/>
    </source>
</evidence>
<dbReference type="InterPro" id="IPR002036">
    <property type="entry name" value="YbeY"/>
</dbReference>
<keyword evidence="5" id="KW-0255">Endonuclease</keyword>
<dbReference type="InterPro" id="IPR023091">
    <property type="entry name" value="MetalPrtase_cat_dom_sf_prd"/>
</dbReference>
<dbReference type="HAMAP" id="MF_00009">
    <property type="entry name" value="Endoribonucl_YbeY"/>
    <property type="match status" value="1"/>
</dbReference>
<dbReference type="PANTHER" id="PTHR46986">
    <property type="entry name" value="ENDORIBONUCLEASE YBEY, CHLOROPLASTIC"/>
    <property type="match status" value="1"/>
</dbReference>
<reference evidence="8" key="1">
    <citation type="submission" date="2016-10" db="EMBL/GenBank/DDBJ databases">
        <title>Sequence of Gallionella enrichment culture.</title>
        <authorList>
            <person name="Poehlein A."/>
            <person name="Muehling M."/>
            <person name="Daniel R."/>
        </authorList>
    </citation>
    <scope>NUCLEOTIDE SEQUENCE</scope>
</reference>
<dbReference type="InterPro" id="IPR020549">
    <property type="entry name" value="YbeY_CS"/>
</dbReference>
<evidence type="ECO:0000256" key="5">
    <source>
        <dbReference type="ARBA" id="ARBA00022759"/>
    </source>
</evidence>
<gene>
    <name evidence="8" type="primary">ybeY_15</name>
    <name evidence="8" type="ORF">GALL_410460</name>
</gene>
<dbReference type="SUPFAM" id="SSF55486">
    <property type="entry name" value="Metalloproteases ('zincins'), catalytic domain"/>
    <property type="match status" value="1"/>
</dbReference>
<evidence type="ECO:0000256" key="4">
    <source>
        <dbReference type="ARBA" id="ARBA00022723"/>
    </source>
</evidence>
<comment type="caution">
    <text evidence="8">The sequence shown here is derived from an EMBL/GenBank/DDBJ whole genome shotgun (WGS) entry which is preliminary data.</text>
</comment>
<dbReference type="EMBL" id="MLJW01001657">
    <property type="protein sequence ID" value="OIQ77265.1"/>
    <property type="molecule type" value="Genomic_DNA"/>
</dbReference>
<keyword evidence="6 8" id="KW-0378">Hydrolase</keyword>
<evidence type="ECO:0000313" key="8">
    <source>
        <dbReference type="EMBL" id="OIQ77265.1"/>
    </source>
</evidence>
<keyword evidence="4" id="KW-0479">Metal-binding</keyword>
<dbReference type="Pfam" id="PF02130">
    <property type="entry name" value="YbeY"/>
    <property type="match status" value="1"/>
</dbReference>
<dbReference type="EC" id="3.1.-.-" evidence="8"/>
<sequence length="156" mass="16724">MIDVEIEDDRWSDAVADAQILVARAAEAALAGAQRTGGVVVLLTDDAAQHALNLRFRGKGSSTNVLSFPAPENPEDHLGDISLAFEVCAAEARDQAKPVAHHLQHLVAHGVLHLVGYDHETDAEALEMEALERVVLAGLGVPDPYKAERGDDGEYR</sequence>
<proteinExistence type="inferred from homology"/>
<dbReference type="PROSITE" id="PS01306">
    <property type="entry name" value="UPF0054"/>
    <property type="match status" value="1"/>
</dbReference>
<keyword evidence="7" id="KW-0862">Zinc</keyword>
<dbReference type="GO" id="GO:0004222">
    <property type="term" value="F:metalloendopeptidase activity"/>
    <property type="evidence" value="ECO:0007669"/>
    <property type="project" value="InterPro"/>
</dbReference>
<name>A0A1J5Q0L9_9ZZZZ</name>
<dbReference type="GO" id="GO:0004519">
    <property type="term" value="F:endonuclease activity"/>
    <property type="evidence" value="ECO:0007669"/>
    <property type="project" value="UniProtKB-KW"/>
</dbReference>
<comment type="similarity">
    <text evidence="2">Belongs to the endoribonuclease YbeY family.</text>
</comment>
<dbReference type="AlphaFoldDB" id="A0A1J5Q0L9"/>
<evidence type="ECO:0000256" key="2">
    <source>
        <dbReference type="ARBA" id="ARBA00010875"/>
    </source>
</evidence>
<keyword evidence="3" id="KW-0540">Nuclease</keyword>